<dbReference type="PANTHER" id="PTHR48111">
    <property type="entry name" value="REGULATOR OF RPOS"/>
    <property type="match status" value="1"/>
</dbReference>
<dbReference type="PANTHER" id="PTHR48111:SF16">
    <property type="entry name" value="TRANSCRIPTIONAL REGULATORY PROTEIN GLNR"/>
    <property type="match status" value="1"/>
</dbReference>
<reference evidence="9" key="2">
    <citation type="journal article" date="2021" name="PeerJ">
        <title>Extensive microbial diversity within the chicken gut microbiome revealed by metagenomics and culture.</title>
        <authorList>
            <person name="Gilroy R."/>
            <person name="Ravi A."/>
            <person name="Getino M."/>
            <person name="Pursley I."/>
            <person name="Horton D.L."/>
            <person name="Alikhan N.F."/>
            <person name="Baker D."/>
            <person name="Gharbi K."/>
            <person name="Hall N."/>
            <person name="Watson M."/>
            <person name="Adriaenssens E.M."/>
            <person name="Foster-Nyarko E."/>
            <person name="Jarju S."/>
            <person name="Secka A."/>
            <person name="Antonio M."/>
            <person name="Oren A."/>
            <person name="Chaudhuri R.R."/>
            <person name="La Ragione R."/>
            <person name="Hildebrand F."/>
            <person name="Pallen M.J."/>
        </authorList>
    </citation>
    <scope>NUCLEOTIDE SEQUENCE</scope>
    <source>
        <strain evidence="9">578</strain>
    </source>
</reference>
<keyword evidence="3" id="KW-0805">Transcription regulation</keyword>
<dbReference type="Pfam" id="PF00486">
    <property type="entry name" value="Trans_reg_C"/>
    <property type="match status" value="1"/>
</dbReference>
<dbReference type="AlphaFoldDB" id="A0A261FCA6"/>
<dbReference type="Proteomes" id="UP000715651">
    <property type="component" value="Unassembled WGS sequence"/>
</dbReference>
<dbReference type="Gene3D" id="3.40.50.2300">
    <property type="match status" value="1"/>
</dbReference>
<evidence type="ECO:0000313" key="11">
    <source>
        <dbReference type="Proteomes" id="UP000228976"/>
    </source>
</evidence>
<dbReference type="PROSITE" id="PS51755">
    <property type="entry name" value="OMPR_PHOB"/>
    <property type="match status" value="1"/>
</dbReference>
<reference evidence="10 11" key="1">
    <citation type="journal article" date="2017" name="BMC Genomics">
        <title>Comparative genomic and phylogenomic analyses of the Bifidobacteriaceae family.</title>
        <authorList>
            <person name="Lugli G.A."/>
            <person name="Milani C."/>
            <person name="Turroni F."/>
            <person name="Duranti S."/>
            <person name="Mancabelli L."/>
            <person name="Mangifesta M."/>
            <person name="Ferrario C."/>
            <person name="Modesto M."/>
            <person name="Mattarelli P."/>
            <person name="Jiri K."/>
            <person name="van Sinderen D."/>
            <person name="Ventura M."/>
        </authorList>
    </citation>
    <scope>NUCLEOTIDE SEQUENCE [LARGE SCALE GENOMIC DNA]</scope>
    <source>
        <strain evidence="10 11">LMG 21773</strain>
    </source>
</reference>
<dbReference type="InterPro" id="IPR036388">
    <property type="entry name" value="WH-like_DNA-bd_sf"/>
</dbReference>
<dbReference type="Proteomes" id="UP000228976">
    <property type="component" value="Unassembled WGS sequence"/>
</dbReference>
<evidence type="ECO:0000313" key="10">
    <source>
        <dbReference type="EMBL" id="OZG56734.1"/>
    </source>
</evidence>
<keyword evidence="5" id="KW-0010">Activator</keyword>
<dbReference type="SUPFAM" id="SSF46894">
    <property type="entry name" value="C-terminal effector domain of the bipartite response regulators"/>
    <property type="match status" value="1"/>
</dbReference>
<keyword evidence="1" id="KW-0597">Phosphoprotein</keyword>
<dbReference type="Gene3D" id="1.10.10.10">
    <property type="entry name" value="Winged helix-like DNA-binding domain superfamily/Winged helix DNA-binding domain"/>
    <property type="match status" value="1"/>
</dbReference>
<dbReference type="EMBL" id="MWWU01000001">
    <property type="protein sequence ID" value="OZG56734.1"/>
    <property type="molecule type" value="Genomic_DNA"/>
</dbReference>
<dbReference type="InterPro" id="IPR049170">
    <property type="entry name" value="GlnR_N"/>
</dbReference>
<keyword evidence="2" id="KW-0902">Two-component regulatory system</keyword>
<feature type="DNA-binding region" description="OmpR/PhoB-type" evidence="7">
    <location>
        <begin position="140"/>
        <end position="237"/>
    </location>
</feature>
<dbReference type="GO" id="GO:0000976">
    <property type="term" value="F:transcription cis-regulatory region binding"/>
    <property type="evidence" value="ECO:0007669"/>
    <property type="project" value="TreeGrafter"/>
</dbReference>
<evidence type="ECO:0000256" key="4">
    <source>
        <dbReference type="ARBA" id="ARBA00023125"/>
    </source>
</evidence>
<evidence type="ECO:0000256" key="1">
    <source>
        <dbReference type="ARBA" id="ARBA00022553"/>
    </source>
</evidence>
<dbReference type="InterPro" id="IPR016032">
    <property type="entry name" value="Sig_transdc_resp-reg_C-effctor"/>
</dbReference>
<feature type="domain" description="OmpR/PhoB-type" evidence="8">
    <location>
        <begin position="140"/>
        <end position="237"/>
    </location>
</feature>
<evidence type="ECO:0000256" key="6">
    <source>
        <dbReference type="ARBA" id="ARBA00023163"/>
    </source>
</evidence>
<dbReference type="Pfam" id="PF21695">
    <property type="entry name" value="GlnR_1st"/>
    <property type="match status" value="1"/>
</dbReference>
<protein>
    <submittedName>
        <fullName evidence="9">Response regulator transcription factor</fullName>
    </submittedName>
    <submittedName>
        <fullName evidence="10">Transcriptional regulator</fullName>
    </submittedName>
</protein>
<evidence type="ECO:0000256" key="2">
    <source>
        <dbReference type="ARBA" id="ARBA00023012"/>
    </source>
</evidence>
<keyword evidence="11" id="KW-1185">Reference proteome</keyword>
<name>A0A261FCA6_9BIFI</name>
<evidence type="ECO:0000259" key="8">
    <source>
        <dbReference type="PROSITE" id="PS51755"/>
    </source>
</evidence>
<dbReference type="SMART" id="SM00862">
    <property type="entry name" value="Trans_reg_C"/>
    <property type="match status" value="1"/>
</dbReference>
<dbReference type="EMBL" id="DYWK01000007">
    <property type="protein sequence ID" value="HJF18591.1"/>
    <property type="molecule type" value="Genomic_DNA"/>
</dbReference>
<keyword evidence="4 7" id="KW-0238">DNA-binding</keyword>
<sequence>MTDLTLMTAAHDPATVLPSLALLSHRVRVLPLEPSALPKMPEYTILFMDARENLGMAKSICRLIHTTNLSIPIILILTDGGFTVINSEWGVSDLILSQASPAEVEARLRLINERAVRGMVSTGRGRIRHEVEEPRRQDDSDTIRSGDLVINTAGYSATLNGKPLNLAYKEFELLRYLVEHPGRVFTRAQLLQEVWGYDYYGGTRTVDVHVRRLRAKLGTEYENLIGTVRNVGYRYDLPKKR</sequence>
<dbReference type="GO" id="GO:0006355">
    <property type="term" value="P:regulation of DNA-templated transcription"/>
    <property type="evidence" value="ECO:0007669"/>
    <property type="project" value="InterPro"/>
</dbReference>
<dbReference type="GO" id="GO:0005829">
    <property type="term" value="C:cytosol"/>
    <property type="evidence" value="ECO:0007669"/>
    <property type="project" value="TreeGrafter"/>
</dbReference>
<keyword evidence="6" id="KW-0804">Transcription</keyword>
<gene>
    <name evidence="10" type="ORF">AEAE_0043</name>
    <name evidence="9" type="ORF">K8U78_05560</name>
</gene>
<accession>A0A261FCA6</accession>
<dbReference type="InterPro" id="IPR001867">
    <property type="entry name" value="OmpR/PhoB-type_DNA-bd"/>
</dbReference>
<proteinExistence type="predicted"/>
<dbReference type="GO" id="GO:0000156">
    <property type="term" value="F:phosphorelay response regulator activity"/>
    <property type="evidence" value="ECO:0007669"/>
    <property type="project" value="TreeGrafter"/>
</dbReference>
<comment type="caution">
    <text evidence="10">The sequence shown here is derived from an EMBL/GenBank/DDBJ whole genome shotgun (WGS) entry which is preliminary data.</text>
</comment>
<organism evidence="10 11">
    <name type="scientific">Aeriscardovia aeriphila</name>
    <dbReference type="NCBI Taxonomy" id="218139"/>
    <lineage>
        <taxon>Bacteria</taxon>
        <taxon>Bacillati</taxon>
        <taxon>Actinomycetota</taxon>
        <taxon>Actinomycetes</taxon>
        <taxon>Bifidobacteriales</taxon>
        <taxon>Bifidobacteriaceae</taxon>
        <taxon>Aeriscardovia</taxon>
    </lineage>
</organism>
<dbReference type="InterPro" id="IPR039420">
    <property type="entry name" value="WalR-like"/>
</dbReference>
<dbReference type="FunFam" id="1.10.10.10:FF:000216">
    <property type="entry name" value="DNA-binding response regulator"/>
    <property type="match status" value="1"/>
</dbReference>
<evidence type="ECO:0000256" key="5">
    <source>
        <dbReference type="ARBA" id="ARBA00023159"/>
    </source>
</evidence>
<evidence type="ECO:0000256" key="3">
    <source>
        <dbReference type="ARBA" id="ARBA00023015"/>
    </source>
</evidence>
<dbReference type="RefSeq" id="WP_094689177.1">
    <property type="nucleotide sequence ID" value="NZ_JACBYZ010000001.1"/>
</dbReference>
<evidence type="ECO:0000256" key="7">
    <source>
        <dbReference type="PROSITE-ProRule" id="PRU01091"/>
    </source>
</evidence>
<dbReference type="GO" id="GO:0032993">
    <property type="term" value="C:protein-DNA complex"/>
    <property type="evidence" value="ECO:0007669"/>
    <property type="project" value="TreeGrafter"/>
</dbReference>
<evidence type="ECO:0000313" key="9">
    <source>
        <dbReference type="EMBL" id="HJF18591.1"/>
    </source>
</evidence>
<dbReference type="CDD" id="cd00383">
    <property type="entry name" value="trans_reg_C"/>
    <property type="match status" value="1"/>
</dbReference>
<reference evidence="9" key="3">
    <citation type="submission" date="2021-09" db="EMBL/GenBank/DDBJ databases">
        <authorList>
            <person name="Gilroy R."/>
        </authorList>
    </citation>
    <scope>NUCLEOTIDE SEQUENCE</scope>
    <source>
        <strain evidence="9">578</strain>
    </source>
</reference>